<dbReference type="eggNOG" id="ENOG502QSEC">
    <property type="taxonomic scope" value="Eukaryota"/>
</dbReference>
<reference evidence="1 2" key="1">
    <citation type="submission" date="2009-06" db="EMBL/GenBank/DDBJ databases">
        <title>The Genome Sequence of Loxodonta africana (African elephant).</title>
        <authorList>
            <person name="Di Palma F."/>
            <person name="Heiman D."/>
            <person name="Young S."/>
            <person name="Johnson J."/>
            <person name="Lander E.S."/>
            <person name="Lindblad-Toh K."/>
        </authorList>
    </citation>
    <scope>NUCLEOTIDE SEQUENCE [LARGE SCALE GENOMIC DNA]</scope>
    <source>
        <strain evidence="1 2">Isolate ISIS603380</strain>
    </source>
</reference>
<dbReference type="AlphaFoldDB" id="G3TZL8"/>
<evidence type="ECO:0008006" key="3">
    <source>
        <dbReference type="Google" id="ProtNLM"/>
    </source>
</evidence>
<dbReference type="PANTHER" id="PTHR21178:SF8">
    <property type="entry name" value="CILIA- AND FLAGELLA-ASSOCIATED PROTEIN 61"/>
    <property type="match status" value="1"/>
</dbReference>
<reference evidence="1" key="3">
    <citation type="submission" date="2025-09" db="UniProtKB">
        <authorList>
            <consortium name="Ensembl"/>
        </authorList>
    </citation>
    <scope>IDENTIFICATION</scope>
    <source>
        <strain evidence="1">Isolate ISIS603380</strain>
    </source>
</reference>
<proteinExistence type="predicted"/>
<dbReference type="InterPro" id="IPR038884">
    <property type="entry name" value="CFAP61"/>
</dbReference>
<dbReference type="Proteomes" id="UP000007646">
    <property type="component" value="Unassembled WGS sequence"/>
</dbReference>
<name>G3TZL8_LOXAF</name>
<dbReference type="HOGENOM" id="CLU_1227242_0_0_1"/>
<evidence type="ECO:0000313" key="1">
    <source>
        <dbReference type="Ensembl" id="ENSLAFP00000021026.1"/>
    </source>
</evidence>
<dbReference type="Ensembl" id="ENSLAFT00000030760.1">
    <property type="protein sequence ID" value="ENSLAFP00000021026.1"/>
    <property type="gene ID" value="ENSLAFG00000028424.1"/>
</dbReference>
<keyword evidence="2" id="KW-1185">Reference proteome</keyword>
<dbReference type="PANTHER" id="PTHR21178">
    <property type="entry name" value="CILIA- AND FLAGELLA-ASSOCIATED PROTEIN 61"/>
    <property type="match status" value="1"/>
</dbReference>
<protein>
    <recommendedName>
        <fullName evidence="3">Cilia and flagella associated protein 61</fullName>
    </recommendedName>
</protein>
<accession>G3TZL8</accession>
<evidence type="ECO:0000313" key="2">
    <source>
        <dbReference type="Proteomes" id="UP000007646"/>
    </source>
</evidence>
<organism evidence="1 2">
    <name type="scientific">Loxodonta africana</name>
    <name type="common">African elephant</name>
    <dbReference type="NCBI Taxonomy" id="9785"/>
    <lineage>
        <taxon>Eukaryota</taxon>
        <taxon>Metazoa</taxon>
        <taxon>Chordata</taxon>
        <taxon>Craniata</taxon>
        <taxon>Vertebrata</taxon>
        <taxon>Euteleostomi</taxon>
        <taxon>Mammalia</taxon>
        <taxon>Eutheria</taxon>
        <taxon>Afrotheria</taxon>
        <taxon>Proboscidea</taxon>
        <taxon>Elephantidae</taxon>
        <taxon>Loxodonta</taxon>
    </lineage>
</organism>
<dbReference type="GeneTree" id="ENSGT00390000004987"/>
<dbReference type="InParanoid" id="G3TZL8"/>
<sequence length="225" mass="26269">FLKWGEFDSISLFWGEYIFYTLTFLRSINIRLATVSDTPGVENLISTLMLSKSILDDLNQYNTACRDPDIEYIRSHYNIEDFIYFGHHQREEHGHLYHFALNPIFRHYTKFFLKEILRLGFKSCLYYPVYSHCRTGKLQSPYAHSLTSALHYLVPVRPRRQIVYPLEKLGINAPSKEVSKDLLNFALNHTNRKLMLEPKITVNAKIVVVGASTVGISFLETLVFW</sequence>
<reference evidence="1" key="2">
    <citation type="submission" date="2025-08" db="UniProtKB">
        <authorList>
            <consortium name="Ensembl"/>
        </authorList>
    </citation>
    <scope>IDENTIFICATION</scope>
    <source>
        <strain evidence="1">Isolate ISIS603380</strain>
    </source>
</reference>